<evidence type="ECO:0000313" key="2">
    <source>
        <dbReference type="EMBL" id="GAH15956.1"/>
    </source>
</evidence>
<evidence type="ECO:0000256" key="1">
    <source>
        <dbReference type="SAM" id="MobiDB-lite"/>
    </source>
</evidence>
<name>X1D5F1_9ZZZZ</name>
<proteinExistence type="predicted"/>
<comment type="caution">
    <text evidence="2">The sequence shown here is derived from an EMBL/GenBank/DDBJ whole genome shotgun (WGS) entry which is preliminary data.</text>
</comment>
<evidence type="ECO:0008006" key="3">
    <source>
        <dbReference type="Google" id="ProtNLM"/>
    </source>
</evidence>
<feature type="region of interest" description="Disordered" evidence="1">
    <location>
        <begin position="1"/>
        <end position="27"/>
    </location>
</feature>
<reference evidence="2" key="1">
    <citation type="journal article" date="2014" name="Front. Microbiol.">
        <title>High frequency of phylogenetically diverse reductive dehalogenase-homologous genes in deep subseafloor sedimentary metagenomes.</title>
        <authorList>
            <person name="Kawai M."/>
            <person name="Futagami T."/>
            <person name="Toyoda A."/>
            <person name="Takaki Y."/>
            <person name="Nishi S."/>
            <person name="Hori S."/>
            <person name="Arai W."/>
            <person name="Tsubouchi T."/>
            <person name="Morono Y."/>
            <person name="Uchiyama I."/>
            <person name="Ito T."/>
            <person name="Fujiyama A."/>
            <person name="Inagaki F."/>
            <person name="Takami H."/>
        </authorList>
    </citation>
    <scope>NUCLEOTIDE SEQUENCE</scope>
    <source>
        <strain evidence="2">Expedition CK06-06</strain>
    </source>
</reference>
<feature type="non-terminal residue" evidence="2">
    <location>
        <position position="107"/>
    </location>
</feature>
<organism evidence="2">
    <name type="scientific">marine sediment metagenome</name>
    <dbReference type="NCBI Taxonomy" id="412755"/>
    <lineage>
        <taxon>unclassified sequences</taxon>
        <taxon>metagenomes</taxon>
        <taxon>ecological metagenomes</taxon>
    </lineage>
</organism>
<protein>
    <recommendedName>
        <fullName evidence="3">Outer membrane protein beta-barrel domain-containing protein</fullName>
    </recommendedName>
</protein>
<dbReference type="AlphaFoldDB" id="X1D5F1"/>
<gene>
    <name evidence="2" type="ORF">S01H4_60390</name>
</gene>
<feature type="compositionally biased region" description="Polar residues" evidence="1">
    <location>
        <begin position="1"/>
        <end position="17"/>
    </location>
</feature>
<dbReference type="EMBL" id="BART01035600">
    <property type="protein sequence ID" value="GAH15956.1"/>
    <property type="molecule type" value="Genomic_DNA"/>
</dbReference>
<sequence>MFSVTLAKNQVGNNSNYRNKDDDQPPRNGFYRITVFKNNKNDSKADLFDTAGYEEKYKSATFGYQAGVGIDILKKVTFDFRYEGNLNKLGDGMTIGGEDFNFDSRPN</sequence>
<accession>X1D5F1</accession>